<dbReference type="InterPro" id="IPR023865">
    <property type="entry name" value="Aliphatic_acid_kinase_CS"/>
</dbReference>
<comment type="caution">
    <text evidence="7">The sequence shown here is derived from an EMBL/GenBank/DDBJ whole genome shotgun (WGS) entry which is preliminary data.</text>
</comment>
<dbReference type="PRINTS" id="PR00471">
    <property type="entry name" value="ACETATEKNASE"/>
</dbReference>
<dbReference type="InterPro" id="IPR000890">
    <property type="entry name" value="Aliphatic_acid_kin_short-chain"/>
</dbReference>
<dbReference type="PANTHER" id="PTHR21060:SF15">
    <property type="entry name" value="ACETATE KINASE-RELATED"/>
    <property type="match status" value="1"/>
</dbReference>
<proteinExistence type="inferred from homology"/>
<evidence type="ECO:0008006" key="9">
    <source>
        <dbReference type="Google" id="ProtNLM"/>
    </source>
</evidence>
<organism evidence="7 8">
    <name type="scientific">Pseudomonas kermanshahensis</name>
    <dbReference type="NCBI Taxonomy" id="2745482"/>
    <lineage>
        <taxon>Bacteria</taxon>
        <taxon>Pseudomonadati</taxon>
        <taxon>Pseudomonadota</taxon>
        <taxon>Gammaproteobacteria</taxon>
        <taxon>Pseudomonadales</taxon>
        <taxon>Pseudomonadaceae</taxon>
        <taxon>Pseudomonas</taxon>
    </lineage>
</organism>
<keyword evidence="5" id="KW-0067">ATP-binding</keyword>
<evidence type="ECO:0000313" key="7">
    <source>
        <dbReference type="EMBL" id="MEJ5904182.1"/>
    </source>
</evidence>
<dbReference type="EMBL" id="JBBHLD010000003">
    <property type="protein sequence ID" value="MEJ5904182.1"/>
    <property type="molecule type" value="Genomic_DNA"/>
</dbReference>
<evidence type="ECO:0000256" key="4">
    <source>
        <dbReference type="ARBA" id="ARBA00022777"/>
    </source>
</evidence>
<reference evidence="7 8" key="1">
    <citation type="submission" date="2024-02" db="EMBL/GenBank/DDBJ databases">
        <title>Identification of pathogenicity and growth-promoting functions of Pseudomonas putida variants.</title>
        <authorList>
            <person name="Sun J."/>
        </authorList>
    </citation>
    <scope>NUCLEOTIDE SEQUENCE [LARGE SCALE GENOMIC DNA]</scope>
    <source>
        <strain evidence="7 8">A04</strain>
    </source>
</reference>
<comment type="similarity">
    <text evidence="1 6">Belongs to the acetokinase family.</text>
</comment>
<name>A0ABU8R2S6_9PSED</name>
<dbReference type="SUPFAM" id="SSF53067">
    <property type="entry name" value="Actin-like ATPase domain"/>
    <property type="match status" value="2"/>
</dbReference>
<evidence type="ECO:0000256" key="3">
    <source>
        <dbReference type="ARBA" id="ARBA00022741"/>
    </source>
</evidence>
<dbReference type="Proteomes" id="UP001377692">
    <property type="component" value="Unassembled WGS sequence"/>
</dbReference>
<keyword evidence="3" id="KW-0547">Nucleotide-binding</keyword>
<sequence>MTPILPHERTILSINVGSSSIKSAIFNRDQRVDININYIGLKKQTVKITFKNITTHENKIFSLFIGDDLDLAASTLISLLNTAIRTLDWKKPSIIGHRVKFAGHGADIEKLSPRIEQILEFNDYLSSRHNKLCLSVISHAKSSFKETQQFIVRDQAVSDLSLHTPNEIPFESKIIRRYGLISHGYHGLASKACLRTLEKKYGIPNFTGLLTQIGSGVSVTAIVNGAISYNSMKFAACDGPVMHNRSGSQPLGLVLRMLKYGFPANRLSEAVNRNSGIYGLSDLPSNSTVTVEEILGDEQHKEACDNYLLSIACEIFRLTSKNKDLHHFIFSGGLATRHPWLAPKILQIAKIINPDEADELTRQLKNGSHTASTAFTEIYLVDIDEHEIIRNILLTPKPSPIIFDTTGSICEVAGTTIGKVLHGITPTDYSAISINFADTPFDLKAPPPLAYIFAGTDRSSFFVRASVARSREIPTLFINSIKTAKKLINRSIYLDTPTRTIIEYD</sequence>
<evidence type="ECO:0000256" key="5">
    <source>
        <dbReference type="ARBA" id="ARBA00022840"/>
    </source>
</evidence>
<evidence type="ECO:0000313" key="8">
    <source>
        <dbReference type="Proteomes" id="UP001377692"/>
    </source>
</evidence>
<dbReference type="InterPro" id="IPR043129">
    <property type="entry name" value="ATPase_NBD"/>
</dbReference>
<evidence type="ECO:0000256" key="2">
    <source>
        <dbReference type="ARBA" id="ARBA00022679"/>
    </source>
</evidence>
<evidence type="ECO:0000256" key="6">
    <source>
        <dbReference type="RuleBase" id="RU003835"/>
    </source>
</evidence>
<dbReference type="PANTHER" id="PTHR21060">
    <property type="entry name" value="ACETATE KINASE"/>
    <property type="match status" value="1"/>
</dbReference>
<keyword evidence="8" id="KW-1185">Reference proteome</keyword>
<protein>
    <recommendedName>
        <fullName evidence="9">Butyrate kinase</fullName>
    </recommendedName>
</protein>
<dbReference type="Gene3D" id="3.30.420.40">
    <property type="match status" value="2"/>
</dbReference>
<evidence type="ECO:0000256" key="1">
    <source>
        <dbReference type="ARBA" id="ARBA00008748"/>
    </source>
</evidence>
<keyword evidence="4 6" id="KW-0418">Kinase</keyword>
<accession>A0ABU8R2S6</accession>
<dbReference type="PROSITE" id="PS01075">
    <property type="entry name" value="ACETATE_KINASE_1"/>
    <property type="match status" value="1"/>
</dbReference>
<gene>
    <name evidence="7" type="ORF">V7V80_05740</name>
</gene>
<keyword evidence="2 6" id="KW-0808">Transferase</keyword>
<dbReference type="Pfam" id="PF00871">
    <property type="entry name" value="Acetate_kinase"/>
    <property type="match status" value="1"/>
</dbReference>
<dbReference type="RefSeq" id="WP_186703528.1">
    <property type="nucleotide sequence ID" value="NZ_JBBHLD010000003.1"/>
</dbReference>